<feature type="compositionally biased region" description="Low complexity" evidence="1">
    <location>
        <begin position="9"/>
        <end position="21"/>
    </location>
</feature>
<evidence type="ECO:0000256" key="1">
    <source>
        <dbReference type="SAM" id="MobiDB-lite"/>
    </source>
</evidence>
<evidence type="ECO:0008006" key="4">
    <source>
        <dbReference type="Google" id="ProtNLM"/>
    </source>
</evidence>
<feature type="region of interest" description="Disordered" evidence="1">
    <location>
        <begin position="1"/>
        <end position="21"/>
    </location>
</feature>
<proteinExistence type="predicted"/>
<keyword evidence="3" id="KW-1185">Reference proteome</keyword>
<dbReference type="GO" id="GO:0016765">
    <property type="term" value="F:transferase activity, transferring alkyl or aryl (other than methyl) groups"/>
    <property type="evidence" value="ECO:0007669"/>
    <property type="project" value="UniProtKB-ARBA"/>
</dbReference>
<dbReference type="SUPFAM" id="SSF48576">
    <property type="entry name" value="Terpenoid synthases"/>
    <property type="match status" value="1"/>
</dbReference>
<comment type="caution">
    <text evidence="2">The sequence shown here is derived from an EMBL/GenBank/DDBJ whole genome shotgun (WGS) entry which is preliminary data.</text>
</comment>
<dbReference type="EMBL" id="NRSJ01000006">
    <property type="protein sequence ID" value="MBK1703967.1"/>
    <property type="molecule type" value="Genomic_DNA"/>
</dbReference>
<accession>A0AAJ0U2F4</accession>
<dbReference type="AlphaFoldDB" id="A0AAJ0U2F4"/>
<dbReference type="InterPro" id="IPR002060">
    <property type="entry name" value="Squ/phyt_synthse"/>
</dbReference>
<dbReference type="InterPro" id="IPR008949">
    <property type="entry name" value="Isoprenoid_synthase_dom_sf"/>
</dbReference>
<dbReference type="Proteomes" id="UP001296776">
    <property type="component" value="Unassembled WGS sequence"/>
</dbReference>
<evidence type="ECO:0000313" key="2">
    <source>
        <dbReference type="EMBL" id="MBK1703967.1"/>
    </source>
</evidence>
<dbReference type="RefSeq" id="WP_200345140.1">
    <property type="nucleotide sequence ID" value="NZ_NRSJ01000006.1"/>
</dbReference>
<protein>
    <recommendedName>
        <fullName evidence="4">Farnesyl-diphosphate farnesyltransferase</fullName>
    </recommendedName>
</protein>
<dbReference type="Gene3D" id="1.10.600.10">
    <property type="entry name" value="Farnesyl Diphosphate Synthase"/>
    <property type="match status" value="1"/>
</dbReference>
<reference evidence="2" key="1">
    <citation type="submission" date="2017-08" db="EMBL/GenBank/DDBJ databases">
        <authorList>
            <person name="Imhoff J.F."/>
            <person name="Rahn T."/>
            <person name="Kuenzel S."/>
            <person name="Neulinger S.C."/>
        </authorList>
    </citation>
    <scope>NUCLEOTIDE SEQUENCE</scope>
    <source>
        <strain evidence="2">DSM 11080</strain>
    </source>
</reference>
<dbReference type="PANTHER" id="PTHR31480">
    <property type="entry name" value="BIFUNCTIONAL LYCOPENE CYCLASE/PHYTOENE SYNTHASE"/>
    <property type="match status" value="1"/>
</dbReference>
<reference evidence="2" key="2">
    <citation type="journal article" date="2020" name="Microorganisms">
        <title>Osmotic Adaptation and Compatible Solute Biosynthesis of Phototrophic Bacteria as Revealed from Genome Analyses.</title>
        <authorList>
            <person name="Imhoff J.F."/>
            <person name="Rahn T."/>
            <person name="Kunzel S."/>
            <person name="Keller A."/>
            <person name="Neulinger S.C."/>
        </authorList>
    </citation>
    <scope>NUCLEOTIDE SEQUENCE</scope>
    <source>
        <strain evidence="2">DSM 11080</strain>
    </source>
</reference>
<gene>
    <name evidence="2" type="ORF">CKO40_05270</name>
</gene>
<evidence type="ECO:0000313" key="3">
    <source>
        <dbReference type="Proteomes" id="UP001296776"/>
    </source>
</evidence>
<dbReference type="Pfam" id="PF00494">
    <property type="entry name" value="SQS_PSY"/>
    <property type="match status" value="1"/>
</dbReference>
<sequence length="308" mass="33611">MSPERIRPSAARPVGAAGSAHAAGSASAASAEWRFPNRATPPGSSAYYSVRLAAAPRRDALAALFAWRAELRAILDQVSDPGVARIKLDWWRSELERIFAGTPRHPLSEVLAPVVAAHRLPEAPFIAIIAGVETALQNPRQPDLGTQRDADEQDRGALFELLAHCEGVVDRHPLTQARRVGGWCAQVRRLRDAGLLLRQGRAVLPADQLAAAGLSQEALASPEGRQRLPELLRALAEQLRSQLPNRPANEPTTGSPVQPSELTRAVRIQLRLHQDLLAVLERSGFDVADQRIGLTPLRKLWLAWRASR</sequence>
<name>A0AAJ0U2F4_9GAMM</name>
<organism evidence="2 3">
    <name type="scientific">Halochromatium glycolicum</name>
    <dbReference type="NCBI Taxonomy" id="85075"/>
    <lineage>
        <taxon>Bacteria</taxon>
        <taxon>Pseudomonadati</taxon>
        <taxon>Pseudomonadota</taxon>
        <taxon>Gammaproteobacteria</taxon>
        <taxon>Chromatiales</taxon>
        <taxon>Chromatiaceae</taxon>
        <taxon>Halochromatium</taxon>
    </lineage>
</organism>